<keyword evidence="5" id="KW-1185">Reference proteome</keyword>
<reference evidence="5" key="2">
    <citation type="submission" date="2015-01" db="EMBL/GenBank/DDBJ databases">
        <title>Evolutionary Origins and Diversification of the Mycorrhizal Mutualists.</title>
        <authorList>
            <consortium name="DOE Joint Genome Institute"/>
            <consortium name="Mycorrhizal Genomics Consortium"/>
            <person name="Kohler A."/>
            <person name="Kuo A."/>
            <person name="Nagy L.G."/>
            <person name="Floudas D."/>
            <person name="Copeland A."/>
            <person name="Barry K.W."/>
            <person name="Cichocki N."/>
            <person name="Veneault-Fourrey C."/>
            <person name="LaButti K."/>
            <person name="Lindquist E.A."/>
            <person name="Lipzen A."/>
            <person name="Lundell T."/>
            <person name="Morin E."/>
            <person name="Murat C."/>
            <person name="Riley R."/>
            <person name="Ohm R."/>
            <person name="Sun H."/>
            <person name="Tunlid A."/>
            <person name="Henrissat B."/>
            <person name="Grigoriev I.V."/>
            <person name="Hibbett D.S."/>
            <person name="Martin F."/>
        </authorList>
    </citation>
    <scope>NUCLEOTIDE SEQUENCE [LARGE SCALE GENOMIC DNA]</scope>
    <source>
        <strain evidence="5">MAFF 305830</strain>
    </source>
</reference>
<dbReference type="InterPro" id="IPR002553">
    <property type="entry name" value="Clathrin/coatomer_adapt-like_N"/>
</dbReference>
<dbReference type="STRING" id="933852.A0A0C3AQY1"/>
<dbReference type="InterPro" id="IPR011989">
    <property type="entry name" value="ARM-like"/>
</dbReference>
<dbReference type="GO" id="GO:0006886">
    <property type="term" value="P:intracellular protein transport"/>
    <property type="evidence" value="ECO:0007669"/>
    <property type="project" value="InterPro"/>
</dbReference>
<dbReference type="Pfam" id="PF01602">
    <property type="entry name" value="Adaptin_N"/>
    <property type="match status" value="1"/>
</dbReference>
<gene>
    <name evidence="4" type="ORF">M408DRAFT_29361</name>
</gene>
<evidence type="ECO:0000256" key="1">
    <source>
        <dbReference type="PROSITE-ProRule" id="PRU00103"/>
    </source>
</evidence>
<feature type="repeat" description="HEAT" evidence="1">
    <location>
        <begin position="1189"/>
        <end position="1225"/>
    </location>
</feature>
<sequence>MPNKRIHAIFSAQELRPLEIWTQCIFEACRGPNYMAELLILTTVSNKWKEALMRIQTLWAYIKVTELDEDSEATVALFLHLSGKARLSLTISMPLSGYWNNISSLLLPHNARIRIISFISNEDESQMLNWQYRDTDRSVDAEAGRVLKHVILTLDLFKTMKRFEVTSDIPVRPDVLLPSPAQLSIGNWLIQSASLGGISFKEKHQSFLQPRHLIMGATDLLDFGRYSSMLGHLKHLSLHSETREYIESPPTYLDPTASFRVPFLTTLHYHARFQPALSRLLISTQSTLKFLNIEIGILDIADVIHALRIAMSLRCLTLTLLILEYDQDSRGKKRTYYPMTIVHTISKQRPPSWRLANMEIFKCEIKHFEGNQIPESLNVDYLWKIFHSIFPNLRHLVWNLPMQSRTQLLSLTRQNQLTYFETTAAPAPSYHHGAGAVLSQLESLTVNDVRIFSNMPISNLKHLSMKWSDELEIPVGISLVRLESLTLTIGNAVNRPVELNSEVFSSLKLISMTFHGSKSAFELPNLPNIIEIRISTRSPALTQGMKLCVSLIREPEICPKLEKVHLDSFIQWDILFVLLKRRNLGQNSAISRIRELKLPHVAPRFRPVLTSLLKGQQALPDLAFYRMLEELSIWQAQRRLLDENITGCVYCVCVGTSGCHEPVHTARFPSEHGNMAEWGPSSTTPIICSNHDQEWMEKYTGDVLMWTFMAQEWSKLHHRTLMCHKRPSTKIIISDQDTSVGESLRGIDLESQLTGLESFMRGCAGTPYENNTTEELMDIVRSCLSASRWGLVHNANPRYAALLSNPRFFASFMDRQSVTGRAVALAFKRLVENDAFRTALLLHIAGMLMSDKYDVRETGATVMVEFTQHTELLYETNDIISGIFSNIAGDDIEVQTASLRALSELFAVGLCRLIDQQIFQIVDMLKDEKEHVQSGAAETLRRLATHARLHPVIRENFPRVLDILQNEKYDVQSNVVSALTKCAEHAELHSFITLSISRVGEMLKVKHSHVGPIVDTLAGLARHAEFCYPISSATLQVVERLTDEDEEVRSHGFNVLTKLAKHPEFDNSIASTIPQIANMLKDEKDGTRSSAVAVLEQLAKFDRFTNSIVSAIPQIVNMLKDENDGVRSSAVPVITRLAKFDSFDNLTLSAIPQIVNMLKDENDGVRSSAVAVITRLAKFDSFDNLTLSAIPQIVNMLKDENDGVRSSAVPVITRLAKFDSFDNLTLSAIPQIVNMLKDENDGVRSSAVAVVTRLAKSDRFTNSIVSAIPQIVNMLKGENDDERSSAVAVLEQLAKFACEIW</sequence>
<proteinExistence type="predicted"/>
<evidence type="ECO:0008006" key="6">
    <source>
        <dbReference type="Google" id="ProtNLM"/>
    </source>
</evidence>
<dbReference type="InterPro" id="IPR016024">
    <property type="entry name" value="ARM-type_fold"/>
</dbReference>
<feature type="repeat" description="HEAT" evidence="1">
    <location>
        <begin position="1111"/>
        <end position="1147"/>
    </location>
</feature>
<dbReference type="GO" id="GO:0030117">
    <property type="term" value="C:membrane coat"/>
    <property type="evidence" value="ECO:0007669"/>
    <property type="project" value="InterPro"/>
</dbReference>
<evidence type="ECO:0000313" key="4">
    <source>
        <dbReference type="EMBL" id="KIM21656.1"/>
    </source>
</evidence>
<dbReference type="GO" id="GO:0016192">
    <property type="term" value="P:vesicle-mediated transport"/>
    <property type="evidence" value="ECO:0007669"/>
    <property type="project" value="InterPro"/>
</dbReference>
<dbReference type="OrthoDB" id="2996829at2759"/>
<dbReference type="EMBL" id="KN824375">
    <property type="protein sequence ID" value="KIM21656.1"/>
    <property type="molecule type" value="Genomic_DNA"/>
</dbReference>
<protein>
    <recommendedName>
        <fullName evidence="6">TOG domain-containing protein</fullName>
    </recommendedName>
</protein>
<name>A0A0C3AQY1_SERVB</name>
<organism evidence="4 5">
    <name type="scientific">Serendipita vermifera MAFF 305830</name>
    <dbReference type="NCBI Taxonomy" id="933852"/>
    <lineage>
        <taxon>Eukaryota</taxon>
        <taxon>Fungi</taxon>
        <taxon>Dikarya</taxon>
        <taxon>Basidiomycota</taxon>
        <taxon>Agaricomycotina</taxon>
        <taxon>Agaricomycetes</taxon>
        <taxon>Sebacinales</taxon>
        <taxon>Serendipitaceae</taxon>
        <taxon>Serendipita</taxon>
    </lineage>
</organism>
<dbReference type="InterPro" id="IPR042856">
    <property type="entry name" value="RSP14"/>
</dbReference>
<dbReference type="InterPro" id="IPR032682">
    <property type="entry name" value="Cnd1_C"/>
</dbReference>
<feature type="domain" description="Condensin complex subunit 1 C-terminal" evidence="3">
    <location>
        <begin position="1182"/>
        <end position="1296"/>
    </location>
</feature>
<dbReference type="Gene3D" id="1.25.10.10">
    <property type="entry name" value="Leucine-rich Repeat Variant"/>
    <property type="match status" value="4"/>
</dbReference>
<reference evidence="4 5" key="1">
    <citation type="submission" date="2014-04" db="EMBL/GenBank/DDBJ databases">
        <authorList>
            <consortium name="DOE Joint Genome Institute"/>
            <person name="Kuo A."/>
            <person name="Zuccaro A."/>
            <person name="Kohler A."/>
            <person name="Nagy L.G."/>
            <person name="Floudas D."/>
            <person name="Copeland A."/>
            <person name="Barry K.W."/>
            <person name="Cichocki N."/>
            <person name="Veneault-Fourrey C."/>
            <person name="LaButti K."/>
            <person name="Lindquist E.A."/>
            <person name="Lipzen A."/>
            <person name="Lundell T."/>
            <person name="Morin E."/>
            <person name="Murat C."/>
            <person name="Sun H."/>
            <person name="Tunlid A."/>
            <person name="Henrissat B."/>
            <person name="Grigoriev I.V."/>
            <person name="Hibbett D.S."/>
            <person name="Martin F."/>
            <person name="Nordberg H.P."/>
            <person name="Cantor M.N."/>
            <person name="Hua S.X."/>
        </authorList>
    </citation>
    <scope>NUCLEOTIDE SEQUENCE [LARGE SCALE GENOMIC DNA]</scope>
    <source>
        <strain evidence="4 5">MAFF 305830</strain>
    </source>
</reference>
<dbReference type="SUPFAM" id="SSF48371">
    <property type="entry name" value="ARM repeat"/>
    <property type="match status" value="1"/>
</dbReference>
<evidence type="ECO:0000259" key="2">
    <source>
        <dbReference type="Pfam" id="PF01602"/>
    </source>
</evidence>
<dbReference type="PANTHER" id="PTHR15599:SF1">
    <property type="entry name" value="RADIAL SPOKE HEAD 14 HOMOLOG"/>
    <property type="match status" value="1"/>
</dbReference>
<dbReference type="PANTHER" id="PTHR15599">
    <property type="entry name" value="RTDR1"/>
    <property type="match status" value="1"/>
</dbReference>
<dbReference type="Pfam" id="PF12717">
    <property type="entry name" value="Cnd1"/>
    <property type="match status" value="1"/>
</dbReference>
<dbReference type="InterPro" id="IPR021133">
    <property type="entry name" value="HEAT_type_2"/>
</dbReference>
<evidence type="ECO:0000259" key="3">
    <source>
        <dbReference type="Pfam" id="PF12717"/>
    </source>
</evidence>
<feature type="domain" description="Clathrin/coatomer adaptor adaptin-like N-terminal" evidence="2">
    <location>
        <begin position="823"/>
        <end position="1139"/>
    </location>
</feature>
<feature type="repeat" description="HEAT" evidence="1">
    <location>
        <begin position="1150"/>
        <end position="1186"/>
    </location>
</feature>
<dbReference type="PROSITE" id="PS50077">
    <property type="entry name" value="HEAT_REPEAT"/>
    <property type="match status" value="3"/>
</dbReference>
<dbReference type="Proteomes" id="UP000054097">
    <property type="component" value="Unassembled WGS sequence"/>
</dbReference>
<accession>A0A0C3AQY1</accession>
<dbReference type="HOGENOM" id="CLU_003102_0_0_1"/>
<evidence type="ECO:0000313" key="5">
    <source>
        <dbReference type="Proteomes" id="UP000054097"/>
    </source>
</evidence>